<sequence>MIGLPQRRLGIPARERNPPPGFAFESLMSGGQITCGAGLGAEEAAVQR</sequence>
<dbReference type="AlphaFoldDB" id="M2TL92"/>
<evidence type="ECO:0000313" key="1">
    <source>
        <dbReference type="EMBL" id="EMD82426.1"/>
    </source>
</evidence>
<organism evidence="1 2">
    <name type="scientific">Pacificimonas flava</name>
    <dbReference type="NCBI Taxonomy" id="1234595"/>
    <lineage>
        <taxon>Bacteria</taxon>
        <taxon>Pseudomonadati</taxon>
        <taxon>Pseudomonadota</taxon>
        <taxon>Alphaproteobacteria</taxon>
        <taxon>Sphingomonadales</taxon>
        <taxon>Sphingosinicellaceae</taxon>
        <taxon>Pacificimonas</taxon>
    </lineage>
</organism>
<dbReference type="Proteomes" id="UP000011717">
    <property type="component" value="Unassembled WGS sequence"/>
</dbReference>
<keyword evidence="2" id="KW-1185">Reference proteome</keyword>
<accession>M2TL92</accession>
<gene>
    <name evidence="1" type="ORF">C725_2147</name>
</gene>
<evidence type="ECO:0000313" key="2">
    <source>
        <dbReference type="Proteomes" id="UP000011717"/>
    </source>
</evidence>
<reference evidence="1 2" key="1">
    <citation type="journal article" date="2013" name="Genome Announc.">
        <title>Draft Genome Sequence of Strain JLT2015T, Belonging to the Family Sphingomonadaceae of the Alphaproteobacteria.</title>
        <authorList>
            <person name="Tang K."/>
            <person name="Liu K."/>
            <person name="Li S."/>
            <person name="Jiao N."/>
        </authorList>
    </citation>
    <scope>NUCLEOTIDE SEQUENCE [LARGE SCALE GENOMIC DNA]</scope>
    <source>
        <strain evidence="1 2">JLT2015</strain>
    </source>
</reference>
<proteinExistence type="predicted"/>
<protein>
    <submittedName>
        <fullName evidence="1">Uncharacterized protein</fullName>
    </submittedName>
</protein>
<comment type="caution">
    <text evidence="1">The sequence shown here is derived from an EMBL/GenBank/DDBJ whole genome shotgun (WGS) entry which is preliminary data.</text>
</comment>
<dbReference type="EMBL" id="AMRV01000007">
    <property type="protein sequence ID" value="EMD82426.1"/>
    <property type="molecule type" value="Genomic_DNA"/>
</dbReference>
<name>M2TL92_9SPHN</name>